<dbReference type="RefSeq" id="WP_040289235.1">
    <property type="nucleotide sequence ID" value="NZ_BSRA01000007.1"/>
</dbReference>
<dbReference type="InterPro" id="IPR005531">
    <property type="entry name" value="Asp23"/>
</dbReference>
<gene>
    <name evidence="2" type="ORF">Heshes_14410</name>
    <name evidence="3" type="ORF">SAMN04489725_10573</name>
</gene>
<reference evidence="4" key="1">
    <citation type="submission" date="2016-10" db="EMBL/GenBank/DDBJ databases">
        <authorList>
            <person name="Varghese N."/>
        </authorList>
    </citation>
    <scope>NUCLEOTIDE SEQUENCE [LARGE SCALE GENOMIC DNA]</scope>
    <source>
        <strain evidence="4">DSM 12489</strain>
    </source>
</reference>
<evidence type="ECO:0000313" key="3">
    <source>
        <dbReference type="EMBL" id="SDW38792.1"/>
    </source>
</evidence>
<dbReference type="Pfam" id="PF03780">
    <property type="entry name" value="Asp23"/>
    <property type="match status" value="1"/>
</dbReference>
<reference evidence="2" key="3">
    <citation type="submission" date="2023-02" db="EMBL/GenBank/DDBJ databases">
        <title>Proposal of a novel subspecies: Alicyclobacillus hesperidum subspecies aegle.</title>
        <authorList>
            <person name="Goto K."/>
            <person name="Fujii T."/>
            <person name="Yasui K."/>
            <person name="Mochida K."/>
            <person name="Kato-Tanaka Y."/>
            <person name="Morohoshi S."/>
            <person name="An S.Y."/>
            <person name="Kasai H."/>
            <person name="Yokota A."/>
        </authorList>
    </citation>
    <scope>NUCLEOTIDE SEQUENCE</scope>
    <source>
        <strain evidence="2">DSM 12766</strain>
    </source>
</reference>
<dbReference type="STRING" id="89784.SAMN04489725_10573"/>
<name>A0A1H2T4K7_9BACL</name>
<accession>A0A1H2T4K7</accession>
<evidence type="ECO:0000313" key="4">
    <source>
        <dbReference type="Proteomes" id="UP000182589"/>
    </source>
</evidence>
<dbReference type="Proteomes" id="UP001157137">
    <property type="component" value="Unassembled WGS sequence"/>
</dbReference>
<dbReference type="EMBL" id="FNOJ01000005">
    <property type="protein sequence ID" value="SDW38792.1"/>
    <property type="molecule type" value="Genomic_DNA"/>
</dbReference>
<evidence type="ECO:0000256" key="1">
    <source>
        <dbReference type="ARBA" id="ARBA00005721"/>
    </source>
</evidence>
<dbReference type="AlphaFoldDB" id="A0A1H2T4K7"/>
<organism evidence="3 4">
    <name type="scientific">Alicyclobacillus hesperidum</name>
    <dbReference type="NCBI Taxonomy" id="89784"/>
    <lineage>
        <taxon>Bacteria</taxon>
        <taxon>Bacillati</taxon>
        <taxon>Bacillota</taxon>
        <taxon>Bacilli</taxon>
        <taxon>Bacillales</taxon>
        <taxon>Alicyclobacillaceae</taxon>
        <taxon>Alicyclobacillus</taxon>
    </lineage>
</organism>
<protein>
    <submittedName>
        <fullName evidence="2">Alkaline-shock protein</fullName>
    </submittedName>
</protein>
<comment type="similarity">
    <text evidence="1">Belongs to the asp23 family.</text>
</comment>
<proteinExistence type="inferred from homology"/>
<sequence length="143" mass="14995">MADMEYELTDRGSVHIADEVVQIIAGVATSEVEGVAGMSGSFAGGLTESLTGRKNLSKGVKVQFVENERACTIDVSVSLRFGVNIPDTGYQIQERVKAAVEGMTGLKVVAVHVHVVGVAFQSDGDAKTADADQILSTERSPGL</sequence>
<evidence type="ECO:0000313" key="2">
    <source>
        <dbReference type="EMBL" id="GLV13757.1"/>
    </source>
</evidence>
<reference evidence="3" key="2">
    <citation type="submission" date="2016-10" db="EMBL/GenBank/DDBJ databases">
        <authorList>
            <person name="de Groot N.N."/>
        </authorList>
    </citation>
    <scope>NUCLEOTIDE SEQUENCE [LARGE SCALE GENOMIC DNA]</scope>
    <source>
        <strain evidence="3">DSM 12489</strain>
    </source>
</reference>
<dbReference type="PANTHER" id="PTHR34297">
    <property type="entry name" value="HYPOTHETICAL CYTOSOLIC PROTEIN-RELATED"/>
    <property type="match status" value="1"/>
</dbReference>
<keyword evidence="4" id="KW-1185">Reference proteome</keyword>
<dbReference type="EMBL" id="BSRA01000007">
    <property type="protein sequence ID" value="GLV13757.1"/>
    <property type="molecule type" value="Genomic_DNA"/>
</dbReference>
<dbReference type="Proteomes" id="UP000182589">
    <property type="component" value="Unassembled WGS sequence"/>
</dbReference>